<dbReference type="Proteomes" id="UP000735302">
    <property type="component" value="Unassembled WGS sequence"/>
</dbReference>
<evidence type="ECO:0000313" key="1">
    <source>
        <dbReference type="EMBL" id="GFO07134.1"/>
    </source>
</evidence>
<proteinExistence type="predicted"/>
<evidence type="ECO:0000313" key="2">
    <source>
        <dbReference type="Proteomes" id="UP000735302"/>
    </source>
</evidence>
<gene>
    <name evidence="1" type="ORF">PoB_003363900</name>
</gene>
<sequence>MWKVAVIYQHICLSSRDGRTELTHAAQSADQFSPDRAWVKPRTGPARFAWSIALAGVALAQRWRSTQCFPFARGAVSLVSKSKAEDPTALMSVSRFLGCPPCRKVTVINSRGSAKVVDMSPFKII</sequence>
<organism evidence="1 2">
    <name type="scientific">Plakobranchus ocellatus</name>
    <dbReference type="NCBI Taxonomy" id="259542"/>
    <lineage>
        <taxon>Eukaryota</taxon>
        <taxon>Metazoa</taxon>
        <taxon>Spiralia</taxon>
        <taxon>Lophotrochozoa</taxon>
        <taxon>Mollusca</taxon>
        <taxon>Gastropoda</taxon>
        <taxon>Heterobranchia</taxon>
        <taxon>Euthyneura</taxon>
        <taxon>Panpulmonata</taxon>
        <taxon>Sacoglossa</taxon>
        <taxon>Placobranchoidea</taxon>
        <taxon>Plakobranchidae</taxon>
        <taxon>Plakobranchus</taxon>
    </lineage>
</organism>
<reference evidence="1 2" key="1">
    <citation type="journal article" date="2021" name="Elife">
        <title>Chloroplast acquisition without the gene transfer in kleptoplastic sea slugs, Plakobranchus ocellatus.</title>
        <authorList>
            <person name="Maeda T."/>
            <person name="Takahashi S."/>
            <person name="Yoshida T."/>
            <person name="Shimamura S."/>
            <person name="Takaki Y."/>
            <person name="Nagai Y."/>
            <person name="Toyoda A."/>
            <person name="Suzuki Y."/>
            <person name="Arimoto A."/>
            <person name="Ishii H."/>
            <person name="Satoh N."/>
            <person name="Nishiyama T."/>
            <person name="Hasebe M."/>
            <person name="Maruyama T."/>
            <person name="Minagawa J."/>
            <person name="Obokata J."/>
            <person name="Shigenobu S."/>
        </authorList>
    </citation>
    <scope>NUCLEOTIDE SEQUENCE [LARGE SCALE GENOMIC DNA]</scope>
</reference>
<accession>A0AAV4ALB7</accession>
<keyword evidence="2" id="KW-1185">Reference proteome</keyword>
<dbReference type="EMBL" id="BLXT01003839">
    <property type="protein sequence ID" value="GFO07134.1"/>
    <property type="molecule type" value="Genomic_DNA"/>
</dbReference>
<comment type="caution">
    <text evidence="1">The sequence shown here is derived from an EMBL/GenBank/DDBJ whole genome shotgun (WGS) entry which is preliminary data.</text>
</comment>
<protein>
    <submittedName>
        <fullName evidence="1">Uncharacterized protein</fullName>
    </submittedName>
</protein>
<name>A0AAV4ALB7_9GAST</name>
<dbReference type="AlphaFoldDB" id="A0AAV4ALB7"/>